<dbReference type="OrthoDB" id="769130at2"/>
<comment type="caution">
    <text evidence="2">The sequence shown here is derived from an EMBL/GenBank/DDBJ whole genome shotgun (WGS) entry which is preliminary data.</text>
</comment>
<keyword evidence="1" id="KW-0472">Membrane</keyword>
<feature type="transmembrane region" description="Helical" evidence="1">
    <location>
        <begin position="122"/>
        <end position="140"/>
    </location>
</feature>
<evidence type="ECO:0000313" key="3">
    <source>
        <dbReference type="Proteomes" id="UP000075606"/>
    </source>
</evidence>
<protein>
    <submittedName>
        <fullName evidence="2">Uncharacterized protein</fullName>
    </submittedName>
</protein>
<keyword evidence="1" id="KW-0812">Transmembrane</keyword>
<keyword evidence="1" id="KW-1133">Transmembrane helix</keyword>
<dbReference type="Proteomes" id="UP000075606">
    <property type="component" value="Unassembled WGS sequence"/>
</dbReference>
<dbReference type="STRING" id="333140.AWW68_00765"/>
<accession>A0A150XF43</accession>
<proteinExistence type="predicted"/>
<evidence type="ECO:0000256" key="1">
    <source>
        <dbReference type="SAM" id="Phobius"/>
    </source>
</evidence>
<dbReference type="AlphaFoldDB" id="A0A150XF43"/>
<keyword evidence="3" id="KW-1185">Reference proteome</keyword>
<gene>
    <name evidence="2" type="ORF">AWW68_00765</name>
</gene>
<feature type="transmembrane region" description="Helical" evidence="1">
    <location>
        <begin position="98"/>
        <end position="116"/>
    </location>
</feature>
<evidence type="ECO:0000313" key="2">
    <source>
        <dbReference type="EMBL" id="KYG77331.1"/>
    </source>
</evidence>
<reference evidence="2 3" key="1">
    <citation type="submission" date="2016-01" db="EMBL/GenBank/DDBJ databases">
        <title>Genome sequencing of Roseivirga spongicola UST030701-084.</title>
        <authorList>
            <person name="Selvaratnam C."/>
            <person name="Thevarajoo S."/>
            <person name="Goh K.M."/>
            <person name="Ee R."/>
            <person name="Chan K.-G."/>
            <person name="Chong C.S."/>
        </authorList>
    </citation>
    <scope>NUCLEOTIDE SEQUENCE [LARGE SCALE GENOMIC DNA]</scope>
    <source>
        <strain evidence="2 3">UST030701-084</strain>
    </source>
</reference>
<sequence length="159" mass="18023">MEDFKIVSEELKKRAEVEESKGNKTLRKRLNYTANIYIALDDKGVKPADLNDQLKELRTLLDRPLLKPSEVTRYYTKLLSAVQKQFGYVPEKYHQNQWMAIGMAAFGMPFGILFGFALDNMAFLGIGLPIGMPIGMAIGMQKDKQAKEQGLQLQISCDF</sequence>
<dbReference type="EMBL" id="LRPC01000001">
    <property type="protein sequence ID" value="KYG77331.1"/>
    <property type="molecule type" value="Genomic_DNA"/>
</dbReference>
<organism evidence="2 3">
    <name type="scientific">Roseivirga spongicola</name>
    <dbReference type="NCBI Taxonomy" id="333140"/>
    <lineage>
        <taxon>Bacteria</taxon>
        <taxon>Pseudomonadati</taxon>
        <taxon>Bacteroidota</taxon>
        <taxon>Cytophagia</taxon>
        <taxon>Cytophagales</taxon>
        <taxon>Roseivirgaceae</taxon>
        <taxon>Roseivirga</taxon>
    </lineage>
</organism>
<name>A0A150XF43_9BACT</name>
<dbReference type="RefSeq" id="WP_068215557.1">
    <property type="nucleotide sequence ID" value="NZ_CP139724.1"/>
</dbReference>